<dbReference type="GO" id="GO:0016810">
    <property type="term" value="F:hydrolase activity, acting on carbon-nitrogen (but not peptide) bonds"/>
    <property type="evidence" value="ECO:0007669"/>
    <property type="project" value="InterPro"/>
</dbReference>
<dbReference type="GO" id="GO:0005975">
    <property type="term" value="P:carbohydrate metabolic process"/>
    <property type="evidence" value="ECO:0007669"/>
    <property type="project" value="InterPro"/>
</dbReference>
<name>A0A5C6CKL9_9BACT</name>
<dbReference type="CDD" id="cd10918">
    <property type="entry name" value="CE4_NodB_like_5s_6s"/>
    <property type="match status" value="1"/>
</dbReference>
<dbReference type="InterPro" id="IPR011330">
    <property type="entry name" value="Glyco_hydro/deAcase_b/a-brl"/>
</dbReference>
<evidence type="ECO:0000313" key="5">
    <source>
        <dbReference type="Proteomes" id="UP000316304"/>
    </source>
</evidence>
<dbReference type="Gene3D" id="3.20.20.370">
    <property type="entry name" value="Glycoside hydrolase/deacetylase"/>
    <property type="match status" value="1"/>
</dbReference>
<dbReference type="EC" id="3.5.1.-" evidence="4"/>
<dbReference type="InterPro" id="IPR051398">
    <property type="entry name" value="Polysacch_Deacetylase"/>
</dbReference>
<sequence length="321" mass="36615">MHDTVENAGSESSRLTLPRFTKLISKRQARWDRWRHNGVSWMTVPLRSFGRTAARGSFGVLMYHRVCPLPRHRFPPTYNVPPHQFGKQLDWLLKHGYKAWPLDRLVAAKSAGETVDEKVFAVTFDDGYLNNLTYALPILEELRVPATLFLATAYLDSEVPFPFDNWIDQPDASVPEEIWKPMTLQQCRQFQDSSLIELGCHTHTHADFRNNVEDLDQEIRQCNAILRREFGVESPPYAYPFGVSKIGFATKQMGEIARAAGCSSAFRIDNDVVTKDDDLYFMPRFDVACGDTGASIAGKLDGWSKRIRSVWRRVQSVRGKS</sequence>
<accession>A0A5C6CKL9</accession>
<keyword evidence="2" id="KW-0732">Signal</keyword>
<keyword evidence="5" id="KW-1185">Reference proteome</keyword>
<dbReference type="AlphaFoldDB" id="A0A5C6CKL9"/>
<protein>
    <submittedName>
        <fullName evidence="4">Poly-beta-1,6-N-acetyl-D-glucosamine N-deacetylase</fullName>
        <ecNumber evidence="4">3.5.1.-</ecNumber>
    </submittedName>
</protein>
<comment type="caution">
    <text evidence="4">The sequence shown here is derived from an EMBL/GenBank/DDBJ whole genome shotgun (WGS) entry which is preliminary data.</text>
</comment>
<organism evidence="4 5">
    <name type="scientific">Novipirellula galeiformis</name>
    <dbReference type="NCBI Taxonomy" id="2528004"/>
    <lineage>
        <taxon>Bacteria</taxon>
        <taxon>Pseudomonadati</taxon>
        <taxon>Planctomycetota</taxon>
        <taxon>Planctomycetia</taxon>
        <taxon>Pirellulales</taxon>
        <taxon>Pirellulaceae</taxon>
        <taxon>Novipirellula</taxon>
    </lineage>
</organism>
<evidence type="ECO:0000313" key="4">
    <source>
        <dbReference type="EMBL" id="TWU24014.1"/>
    </source>
</evidence>
<dbReference type="OrthoDB" id="9778320at2"/>
<proteinExistence type="predicted"/>
<dbReference type="PROSITE" id="PS51677">
    <property type="entry name" value="NODB"/>
    <property type="match status" value="1"/>
</dbReference>
<dbReference type="Proteomes" id="UP000316304">
    <property type="component" value="Unassembled WGS sequence"/>
</dbReference>
<dbReference type="RefSeq" id="WP_146594283.1">
    <property type="nucleotide sequence ID" value="NZ_SJPT01000003.1"/>
</dbReference>
<evidence type="ECO:0000256" key="2">
    <source>
        <dbReference type="ARBA" id="ARBA00022729"/>
    </source>
</evidence>
<dbReference type="GO" id="GO:0005576">
    <property type="term" value="C:extracellular region"/>
    <property type="evidence" value="ECO:0007669"/>
    <property type="project" value="UniProtKB-SubCell"/>
</dbReference>
<keyword evidence="4" id="KW-0378">Hydrolase</keyword>
<feature type="domain" description="NodB homology" evidence="3">
    <location>
        <begin position="118"/>
        <end position="321"/>
    </location>
</feature>
<evidence type="ECO:0000259" key="3">
    <source>
        <dbReference type="PROSITE" id="PS51677"/>
    </source>
</evidence>
<reference evidence="4 5" key="1">
    <citation type="submission" date="2019-02" db="EMBL/GenBank/DDBJ databases">
        <title>Deep-cultivation of Planctomycetes and their phenomic and genomic characterization uncovers novel biology.</title>
        <authorList>
            <person name="Wiegand S."/>
            <person name="Jogler M."/>
            <person name="Boedeker C."/>
            <person name="Pinto D."/>
            <person name="Vollmers J."/>
            <person name="Rivas-Marin E."/>
            <person name="Kohn T."/>
            <person name="Peeters S.H."/>
            <person name="Heuer A."/>
            <person name="Rast P."/>
            <person name="Oberbeckmann S."/>
            <person name="Bunk B."/>
            <person name="Jeske O."/>
            <person name="Meyerdierks A."/>
            <person name="Storesund J.E."/>
            <person name="Kallscheuer N."/>
            <person name="Luecker S."/>
            <person name="Lage O.M."/>
            <person name="Pohl T."/>
            <person name="Merkel B.J."/>
            <person name="Hornburger P."/>
            <person name="Mueller R.-W."/>
            <person name="Bruemmer F."/>
            <person name="Labrenz M."/>
            <person name="Spormann A.M."/>
            <person name="Op Den Camp H."/>
            <person name="Overmann J."/>
            <person name="Amann R."/>
            <person name="Jetten M.S.M."/>
            <person name="Mascher T."/>
            <person name="Medema M.H."/>
            <person name="Devos D.P."/>
            <person name="Kaster A.-K."/>
            <person name="Ovreas L."/>
            <person name="Rohde M."/>
            <person name="Galperin M.Y."/>
            <person name="Jogler C."/>
        </authorList>
    </citation>
    <scope>NUCLEOTIDE SEQUENCE [LARGE SCALE GENOMIC DNA]</scope>
    <source>
        <strain evidence="4 5">Pla52o</strain>
    </source>
</reference>
<gene>
    <name evidence="4" type="primary">pgaB</name>
    <name evidence="4" type="ORF">Pla52o_19370</name>
</gene>
<dbReference type="Pfam" id="PF01522">
    <property type="entry name" value="Polysacc_deac_1"/>
    <property type="match status" value="1"/>
</dbReference>
<dbReference type="InterPro" id="IPR002509">
    <property type="entry name" value="NODB_dom"/>
</dbReference>
<dbReference type="PANTHER" id="PTHR34216">
    <property type="match status" value="1"/>
</dbReference>
<dbReference type="PANTHER" id="PTHR34216:SF3">
    <property type="entry name" value="POLY-BETA-1,6-N-ACETYL-D-GLUCOSAMINE N-DEACETYLASE"/>
    <property type="match status" value="1"/>
</dbReference>
<dbReference type="SUPFAM" id="SSF88713">
    <property type="entry name" value="Glycoside hydrolase/deacetylase"/>
    <property type="match status" value="1"/>
</dbReference>
<evidence type="ECO:0000256" key="1">
    <source>
        <dbReference type="ARBA" id="ARBA00004613"/>
    </source>
</evidence>
<comment type="subcellular location">
    <subcellularLocation>
        <location evidence="1">Secreted</location>
    </subcellularLocation>
</comment>
<dbReference type="EMBL" id="SJPT01000003">
    <property type="protein sequence ID" value="TWU24014.1"/>
    <property type="molecule type" value="Genomic_DNA"/>
</dbReference>